<feature type="transmembrane region" description="Helical" evidence="5">
    <location>
        <begin position="68"/>
        <end position="90"/>
    </location>
</feature>
<dbReference type="InterPro" id="IPR017452">
    <property type="entry name" value="GPCR_Rhodpsn_7TM"/>
</dbReference>
<keyword evidence="3 5" id="KW-1133">Transmembrane helix</keyword>
<proteinExistence type="predicted"/>
<evidence type="ECO:0000256" key="2">
    <source>
        <dbReference type="ARBA" id="ARBA00022692"/>
    </source>
</evidence>
<dbReference type="InterPro" id="IPR052954">
    <property type="entry name" value="GPCR-Ligand_Int"/>
</dbReference>
<organism evidence="7 9">
    <name type="scientific">Rotaria socialis</name>
    <dbReference type="NCBI Taxonomy" id="392032"/>
    <lineage>
        <taxon>Eukaryota</taxon>
        <taxon>Metazoa</taxon>
        <taxon>Spiralia</taxon>
        <taxon>Gnathifera</taxon>
        <taxon>Rotifera</taxon>
        <taxon>Eurotatoria</taxon>
        <taxon>Bdelloidea</taxon>
        <taxon>Philodinida</taxon>
        <taxon>Philodinidae</taxon>
        <taxon>Rotaria</taxon>
    </lineage>
</organism>
<dbReference type="Gene3D" id="1.20.1070.10">
    <property type="entry name" value="Rhodopsin 7-helix transmembrane proteins"/>
    <property type="match status" value="1"/>
</dbReference>
<dbReference type="Proteomes" id="UP000663869">
    <property type="component" value="Unassembled WGS sequence"/>
</dbReference>
<evidence type="ECO:0000256" key="5">
    <source>
        <dbReference type="SAM" id="Phobius"/>
    </source>
</evidence>
<name>A0A818U317_9BILA</name>
<dbReference type="PANTHER" id="PTHR46641">
    <property type="entry name" value="FMRFAMIDE RECEPTOR-RELATED"/>
    <property type="match status" value="1"/>
</dbReference>
<sequence length="278" mass="31382">MAQRKLCSACNQMFMGSNLGSRYRWKNYHSVDHAQLLLCIAIVLFGIVGNILNILVLSQRPLRSNHCAWLFLVSSIVNFVGIIADLSTRFLSTWGADLTNTNQVLCKLRIFILFDSITVALWLIMLATVDRWFSSSTDVNRRQRSTLKTAQRGMIIIVVLSSIIETQQLYGFEVNLTYTPIKCYTKTVACSLVSNLTFALITIIFLLQLMMIFGLMTISNVRHIQSRLQPASMAEGSRAVDGPSTLTAGTQNQQKKTDRQLLIMLSYKFLSCFYSPLQ</sequence>
<keyword evidence="4 5" id="KW-0472">Membrane</keyword>
<feature type="domain" description="G-protein coupled receptors family 1 profile" evidence="6">
    <location>
        <begin position="49"/>
        <end position="278"/>
    </location>
</feature>
<gene>
    <name evidence="7" type="ORF">FME351_LOCUS27165</name>
    <name evidence="8" type="ORF">TSG867_LOCUS6736</name>
</gene>
<comment type="subcellular location">
    <subcellularLocation>
        <location evidence="1">Membrane</location>
    </subcellularLocation>
</comment>
<feature type="transmembrane region" description="Helical" evidence="5">
    <location>
        <begin position="110"/>
        <end position="133"/>
    </location>
</feature>
<comment type="caution">
    <text evidence="7">The sequence shown here is derived from an EMBL/GenBank/DDBJ whole genome shotgun (WGS) entry which is preliminary data.</text>
</comment>
<dbReference type="EMBL" id="CAJOBQ010000254">
    <property type="protein sequence ID" value="CAF4308579.1"/>
    <property type="molecule type" value="Genomic_DNA"/>
</dbReference>
<dbReference type="EMBL" id="CAJNYU010003679">
    <property type="protein sequence ID" value="CAF3692650.1"/>
    <property type="molecule type" value="Genomic_DNA"/>
</dbReference>
<dbReference type="PROSITE" id="PS50262">
    <property type="entry name" value="G_PROTEIN_RECEP_F1_2"/>
    <property type="match status" value="1"/>
</dbReference>
<protein>
    <recommendedName>
        <fullName evidence="6">G-protein coupled receptors family 1 profile domain-containing protein</fullName>
    </recommendedName>
</protein>
<evidence type="ECO:0000256" key="1">
    <source>
        <dbReference type="ARBA" id="ARBA00004370"/>
    </source>
</evidence>
<feature type="transmembrane region" description="Helical" evidence="5">
    <location>
        <begin position="34"/>
        <end position="56"/>
    </location>
</feature>
<evidence type="ECO:0000313" key="7">
    <source>
        <dbReference type="EMBL" id="CAF3692650.1"/>
    </source>
</evidence>
<dbReference type="SUPFAM" id="SSF81321">
    <property type="entry name" value="Family A G protein-coupled receptor-like"/>
    <property type="match status" value="1"/>
</dbReference>
<accession>A0A818U317</accession>
<feature type="transmembrane region" description="Helical" evidence="5">
    <location>
        <begin position="192"/>
        <end position="218"/>
    </location>
</feature>
<dbReference type="Proteomes" id="UP000663862">
    <property type="component" value="Unassembled WGS sequence"/>
</dbReference>
<evidence type="ECO:0000256" key="3">
    <source>
        <dbReference type="ARBA" id="ARBA00022989"/>
    </source>
</evidence>
<dbReference type="GO" id="GO:0016020">
    <property type="term" value="C:membrane"/>
    <property type="evidence" value="ECO:0007669"/>
    <property type="project" value="UniProtKB-SubCell"/>
</dbReference>
<dbReference type="AlphaFoldDB" id="A0A818U317"/>
<evidence type="ECO:0000259" key="6">
    <source>
        <dbReference type="PROSITE" id="PS50262"/>
    </source>
</evidence>
<reference evidence="7" key="1">
    <citation type="submission" date="2021-02" db="EMBL/GenBank/DDBJ databases">
        <authorList>
            <person name="Nowell W R."/>
        </authorList>
    </citation>
    <scope>NUCLEOTIDE SEQUENCE</scope>
</reference>
<evidence type="ECO:0000313" key="9">
    <source>
        <dbReference type="Proteomes" id="UP000663869"/>
    </source>
</evidence>
<evidence type="ECO:0000313" key="8">
    <source>
        <dbReference type="EMBL" id="CAF4308579.1"/>
    </source>
</evidence>
<keyword evidence="2 5" id="KW-0812">Transmembrane</keyword>
<feature type="transmembrane region" description="Helical" evidence="5">
    <location>
        <begin position="154"/>
        <end position="172"/>
    </location>
</feature>
<evidence type="ECO:0000256" key="4">
    <source>
        <dbReference type="ARBA" id="ARBA00023136"/>
    </source>
</evidence>